<evidence type="ECO:0000313" key="1">
    <source>
        <dbReference type="EMBL" id="GIY06814.1"/>
    </source>
</evidence>
<comment type="caution">
    <text evidence="1">The sequence shown here is derived from an EMBL/GenBank/DDBJ whole genome shotgun (WGS) entry which is preliminary data.</text>
</comment>
<accession>A0AAV4QBN4</accession>
<dbReference type="EMBL" id="BPLQ01004264">
    <property type="protein sequence ID" value="GIY06814.1"/>
    <property type="molecule type" value="Genomic_DNA"/>
</dbReference>
<dbReference type="Proteomes" id="UP001054837">
    <property type="component" value="Unassembled WGS sequence"/>
</dbReference>
<reference evidence="1 2" key="1">
    <citation type="submission" date="2021-06" db="EMBL/GenBank/DDBJ databases">
        <title>Caerostris darwini draft genome.</title>
        <authorList>
            <person name="Kono N."/>
            <person name="Arakawa K."/>
        </authorList>
    </citation>
    <scope>NUCLEOTIDE SEQUENCE [LARGE SCALE GENOMIC DNA]</scope>
</reference>
<organism evidence="1 2">
    <name type="scientific">Caerostris darwini</name>
    <dbReference type="NCBI Taxonomy" id="1538125"/>
    <lineage>
        <taxon>Eukaryota</taxon>
        <taxon>Metazoa</taxon>
        <taxon>Ecdysozoa</taxon>
        <taxon>Arthropoda</taxon>
        <taxon>Chelicerata</taxon>
        <taxon>Arachnida</taxon>
        <taxon>Araneae</taxon>
        <taxon>Araneomorphae</taxon>
        <taxon>Entelegynae</taxon>
        <taxon>Araneoidea</taxon>
        <taxon>Araneidae</taxon>
        <taxon>Caerostris</taxon>
    </lineage>
</organism>
<name>A0AAV4QBN4_9ARAC</name>
<evidence type="ECO:0000313" key="2">
    <source>
        <dbReference type="Proteomes" id="UP001054837"/>
    </source>
</evidence>
<sequence>MPSSKMFFFVRGRKRYLSKCLFVTAQMKLDRDERLKKKKGSFKIRAVFKYLCAHVRSGLKICVCSYAVAIVCGLRFQQVRSSFIEINNNKKTTFCERLAFFLVEVAKLKISKATTSSDFKDLLRFETTLVAPDPIVTILTELSPLRYSCTLSSRHLSHPETSWIAERVGGGGTHDKEETCPVVLFCSRKKTIPLEVLLCCFADETGSLGKI</sequence>
<gene>
    <name evidence="1" type="ORF">CDAR_76551</name>
</gene>
<protein>
    <submittedName>
        <fullName evidence="1">Uncharacterized protein</fullName>
    </submittedName>
</protein>
<keyword evidence="2" id="KW-1185">Reference proteome</keyword>
<proteinExistence type="predicted"/>
<dbReference type="AlphaFoldDB" id="A0AAV4QBN4"/>